<evidence type="ECO:0000313" key="2">
    <source>
        <dbReference type="EMBL" id="KAF0695671.1"/>
    </source>
</evidence>
<feature type="region of interest" description="Disordered" evidence="1">
    <location>
        <begin position="1"/>
        <end position="58"/>
    </location>
</feature>
<accession>A0A485KYM4</accession>
<name>A0A485KYM4_9STRA</name>
<reference evidence="3 4" key="1">
    <citation type="submission" date="2019-03" db="EMBL/GenBank/DDBJ databases">
        <authorList>
            <person name="Gaulin E."/>
            <person name="Dumas B."/>
        </authorList>
    </citation>
    <scope>NUCLEOTIDE SEQUENCE [LARGE SCALE GENOMIC DNA]</scope>
    <source>
        <strain evidence="3">CBS 568.67</strain>
    </source>
</reference>
<organism evidence="3 4">
    <name type="scientific">Aphanomyces stellatus</name>
    <dbReference type="NCBI Taxonomy" id="120398"/>
    <lineage>
        <taxon>Eukaryota</taxon>
        <taxon>Sar</taxon>
        <taxon>Stramenopiles</taxon>
        <taxon>Oomycota</taxon>
        <taxon>Saprolegniomycetes</taxon>
        <taxon>Saprolegniales</taxon>
        <taxon>Verrucalvaceae</taxon>
        <taxon>Aphanomyces</taxon>
    </lineage>
</organism>
<sequence>MIVNKKTIQSRPGKGVAVPKTKKPTRRESLPSIEKPSKPSKATASRKSPTKTRGAMPSSIAAIAVDTSPSVQNTEPEDITAWARRLLQQTREGDHNCGNVHIKFNHYNKSFPIHNGVLQWTDVDAAYCFSFVYRGNYTRDIVCLTNGDGRTRMLRDDLGDFFVGLAVADAYDVVVEEDAIAGVGAEGLRVNDKPLFAMDKASGAALTSGNAATRLLTKDLKNMRPEMLGSDEARDILARRDIEDVLFA</sequence>
<dbReference type="AlphaFoldDB" id="A0A485KYM4"/>
<protein>
    <submittedName>
        <fullName evidence="3">Aste57867_13531 protein</fullName>
    </submittedName>
</protein>
<keyword evidence="4" id="KW-1185">Reference proteome</keyword>
<feature type="compositionally biased region" description="Polar residues" evidence="1">
    <location>
        <begin position="1"/>
        <end position="10"/>
    </location>
</feature>
<proteinExistence type="predicted"/>
<dbReference type="OrthoDB" id="73831at2759"/>
<dbReference type="EMBL" id="VJMH01005460">
    <property type="protein sequence ID" value="KAF0695671.1"/>
    <property type="molecule type" value="Genomic_DNA"/>
</dbReference>
<evidence type="ECO:0000313" key="3">
    <source>
        <dbReference type="EMBL" id="VFT90369.1"/>
    </source>
</evidence>
<dbReference type="Proteomes" id="UP000332933">
    <property type="component" value="Unassembled WGS sequence"/>
</dbReference>
<reference evidence="2" key="2">
    <citation type="submission" date="2019-06" db="EMBL/GenBank/DDBJ databases">
        <title>Genomics analysis of Aphanomyces spp. identifies a new class of oomycete effector associated with host adaptation.</title>
        <authorList>
            <person name="Gaulin E."/>
        </authorList>
    </citation>
    <scope>NUCLEOTIDE SEQUENCE</scope>
    <source>
        <strain evidence="2">CBS 578.67</strain>
    </source>
</reference>
<gene>
    <name evidence="3" type="primary">Aste57867_13531</name>
    <name evidence="2" type="ORF">As57867_013481</name>
    <name evidence="3" type="ORF">ASTE57867_13531</name>
</gene>
<evidence type="ECO:0000313" key="4">
    <source>
        <dbReference type="Proteomes" id="UP000332933"/>
    </source>
</evidence>
<evidence type="ECO:0000256" key="1">
    <source>
        <dbReference type="SAM" id="MobiDB-lite"/>
    </source>
</evidence>
<dbReference type="EMBL" id="CAADRA010005481">
    <property type="protein sequence ID" value="VFT90369.1"/>
    <property type="molecule type" value="Genomic_DNA"/>
</dbReference>